<feature type="region of interest" description="Disordered" evidence="2">
    <location>
        <begin position="994"/>
        <end position="1013"/>
    </location>
</feature>
<reference evidence="4" key="2">
    <citation type="submission" date="2020-06" db="EMBL/GenBank/DDBJ databases">
        <authorList>
            <person name="Sheffer M."/>
        </authorList>
    </citation>
    <scope>NUCLEOTIDE SEQUENCE</scope>
</reference>
<dbReference type="Gene3D" id="2.60.40.10">
    <property type="entry name" value="Immunoglobulins"/>
    <property type="match status" value="1"/>
</dbReference>
<feature type="compositionally biased region" description="Polar residues" evidence="2">
    <location>
        <begin position="504"/>
        <end position="519"/>
    </location>
</feature>
<dbReference type="GO" id="GO:0003712">
    <property type="term" value="F:transcription coregulator activity"/>
    <property type="evidence" value="ECO:0007669"/>
    <property type="project" value="TreeGrafter"/>
</dbReference>
<feature type="region of interest" description="Disordered" evidence="2">
    <location>
        <begin position="318"/>
        <end position="385"/>
    </location>
</feature>
<feature type="compositionally biased region" description="Basic and acidic residues" evidence="2">
    <location>
        <begin position="172"/>
        <end position="186"/>
    </location>
</feature>
<dbReference type="InterPro" id="IPR026085">
    <property type="entry name" value="ATF7-int"/>
</dbReference>
<feature type="region of interest" description="Disordered" evidence="2">
    <location>
        <begin position="273"/>
        <end position="301"/>
    </location>
</feature>
<dbReference type="PROSITE" id="PS50853">
    <property type="entry name" value="FN3"/>
    <property type="match status" value="1"/>
</dbReference>
<evidence type="ECO:0000256" key="1">
    <source>
        <dbReference type="SAM" id="Coils"/>
    </source>
</evidence>
<feature type="region of interest" description="Disordered" evidence="2">
    <location>
        <begin position="437"/>
        <end position="459"/>
    </location>
</feature>
<feature type="compositionally biased region" description="Basic and acidic residues" evidence="2">
    <location>
        <begin position="276"/>
        <end position="297"/>
    </location>
</feature>
<feature type="compositionally biased region" description="Basic and acidic residues" evidence="2">
    <location>
        <begin position="760"/>
        <end position="776"/>
    </location>
</feature>
<dbReference type="PANTHER" id="PTHR23210">
    <property type="entry name" value="ACTIVATING TRANSCRIPTION FACTOR 7 INTERACTING PROTEIN"/>
    <property type="match status" value="1"/>
</dbReference>
<feature type="compositionally biased region" description="Polar residues" evidence="2">
    <location>
        <begin position="368"/>
        <end position="378"/>
    </location>
</feature>
<dbReference type="CDD" id="cd00063">
    <property type="entry name" value="FN3"/>
    <property type="match status" value="1"/>
</dbReference>
<keyword evidence="1" id="KW-0175">Coiled coil</keyword>
<dbReference type="InterPro" id="IPR036116">
    <property type="entry name" value="FN3_sf"/>
</dbReference>
<feature type="region of interest" description="Disordered" evidence="2">
    <location>
        <begin position="819"/>
        <end position="866"/>
    </location>
</feature>
<dbReference type="GO" id="GO:0005634">
    <property type="term" value="C:nucleus"/>
    <property type="evidence" value="ECO:0007669"/>
    <property type="project" value="TreeGrafter"/>
</dbReference>
<dbReference type="Proteomes" id="UP000807504">
    <property type="component" value="Unassembled WGS sequence"/>
</dbReference>
<feature type="compositionally biased region" description="Low complexity" evidence="2">
    <location>
        <begin position="825"/>
        <end position="836"/>
    </location>
</feature>
<sequence>MSNELSNIKEESLIVNGSCTNKTGKCEVVSDSGGLIMDQTIALDNANKNKEITDCVEELTDKISEEMEQDSNSGVDIEKCSESISNVRVSATDSNFENKSDTVKEIILVRSDKVVGCTNDESNNASEVCLNIKLNDPISITELGPPSSEVFDESLSEEEVYVEIDDEESDLNGEKSGESQEGKDINSHSMSENVSGSFEANDLLNENNRNEKDVSMNKDQNNSDEVISESEVYEIKGLSGKEINLEISKEKQDESLIVENSEIVCSFEVKNPQSESKVEGCRKENKQVQSEKNKNLSENDIAASEIANMDVIIDENSLESKSLQSDSKSEVFSSKNKSKEKKNLPENDNVVAEITDMKSLDSDIAVEKNSSQNHSPSSDGDDFNLDDDVIEEFANEENKIMKLSNDGIEELPNEENKIMKLSDDELDDLVEEFVEAECSSLSAENKESKSKDLSSESDDEMELLIEDFKAVDSDNDCFIVQDSNNVVVINDDNESVQPKKKSISNKLQSETDINSNNLSDKMVKNDAVSCSQDLIKKSETSAKVSENENIAEKENEIEVLNDEANIEKLKNVKIGFFKSEIFDNEVEENKQNNSNKLDKNDIEGMTEKNIVTASPLFEGLRGKVGLECRTDGMYLKKDNKNINLQSANTNDEKGNISNNADISNKVSNGYDILSKDQPVIISAKSNSLEEEQCMDDILKKVCASSDNNSTNNEECKSTAIKKKSELVNNSILLEENQIISQNGDIKSLGSLCNDTLEESKKRKLESLDNKSDESVKKIKTQNKAESNVVTAESSSSQIDASVRKKILDHFNEAFRTKVQLKKSTAASRKSPANAAATKKEVAPSLSNSQAVPPRPAVAQKSQPPTKACSQVIDLTDEESSSKKLMPASSTPKLPKSTAWIAGETRNVLLPINGLFQMLPAAAQNNSQFSISNPVQVQQVSRQALVPTLQPNLLGPRTVAIGNVNSSGCVTNPGQVPPMSTAINSHARMPAPTHGLRAPTTRHPSIPSSSSSSDLVLFPRQPKHPAPFPALPEYRSSSQLKAIPPKPSLKGSRAPNGIILSWNMSLLSLHAEIANYQLFAYQEQPGPVNSSLWKKVGDVKALPLPMACTLTQFMDGNRYYFTVRAVDVHNRFGPYSDAVSILFTNIKDCKSLK</sequence>
<dbReference type="Pfam" id="PF16794">
    <property type="entry name" value="fn3_4"/>
    <property type="match status" value="1"/>
</dbReference>
<dbReference type="SUPFAM" id="SSF49265">
    <property type="entry name" value="Fibronectin type III"/>
    <property type="match status" value="1"/>
</dbReference>
<accession>A0A8T0ETH6</accession>
<organism evidence="4 5">
    <name type="scientific">Argiope bruennichi</name>
    <name type="common">Wasp spider</name>
    <name type="synonym">Aranea bruennichi</name>
    <dbReference type="NCBI Taxonomy" id="94029"/>
    <lineage>
        <taxon>Eukaryota</taxon>
        <taxon>Metazoa</taxon>
        <taxon>Ecdysozoa</taxon>
        <taxon>Arthropoda</taxon>
        <taxon>Chelicerata</taxon>
        <taxon>Arachnida</taxon>
        <taxon>Araneae</taxon>
        <taxon>Araneomorphae</taxon>
        <taxon>Entelegynae</taxon>
        <taxon>Araneoidea</taxon>
        <taxon>Araneidae</taxon>
        <taxon>Argiope</taxon>
    </lineage>
</organism>
<dbReference type="GO" id="GO:0005667">
    <property type="term" value="C:transcription regulator complex"/>
    <property type="evidence" value="ECO:0007669"/>
    <property type="project" value="TreeGrafter"/>
</dbReference>
<evidence type="ECO:0000259" key="3">
    <source>
        <dbReference type="PROSITE" id="PS50853"/>
    </source>
</evidence>
<protein>
    <submittedName>
        <fullName evidence="4">Activating transcription factor 7-interacting like protein</fullName>
    </submittedName>
</protein>
<name>A0A8T0ETH6_ARGBR</name>
<keyword evidence="5" id="KW-1185">Reference proteome</keyword>
<feature type="domain" description="Fibronectin type-III" evidence="3">
    <location>
        <begin position="1042"/>
        <end position="1148"/>
    </location>
</feature>
<proteinExistence type="predicted"/>
<reference evidence="4" key="1">
    <citation type="journal article" date="2020" name="bioRxiv">
        <title>Chromosome-level reference genome of the European wasp spider Argiope bruennichi: a resource for studies on range expansion and evolutionary adaptation.</title>
        <authorList>
            <person name="Sheffer M.M."/>
            <person name="Hoppe A."/>
            <person name="Krehenwinkel H."/>
            <person name="Uhl G."/>
            <person name="Kuss A.W."/>
            <person name="Jensen L."/>
            <person name="Jensen C."/>
            <person name="Gillespie R.G."/>
            <person name="Hoff K.J."/>
            <person name="Prost S."/>
        </authorList>
    </citation>
    <scope>NUCLEOTIDE SEQUENCE</scope>
</reference>
<feature type="coiled-coil region" evidence="1">
    <location>
        <begin position="543"/>
        <end position="570"/>
    </location>
</feature>
<dbReference type="PANTHER" id="PTHR23210:SF26">
    <property type="entry name" value="ACTIVATING TRANSCRIPTION FACTOR 7-INTERACTING PROTEIN 1"/>
    <property type="match status" value="1"/>
</dbReference>
<feature type="region of interest" description="Disordered" evidence="2">
    <location>
        <begin position="760"/>
        <end position="795"/>
    </location>
</feature>
<feature type="region of interest" description="Disordered" evidence="2">
    <location>
        <begin position="495"/>
        <end position="520"/>
    </location>
</feature>
<dbReference type="InterPro" id="IPR056565">
    <property type="entry name" value="Fn3_ATF7IP"/>
</dbReference>
<evidence type="ECO:0000313" key="5">
    <source>
        <dbReference type="Proteomes" id="UP000807504"/>
    </source>
</evidence>
<gene>
    <name evidence="4" type="ORF">HNY73_011921</name>
</gene>
<feature type="compositionally biased region" description="Basic and acidic residues" evidence="2">
    <location>
        <begin position="444"/>
        <end position="454"/>
    </location>
</feature>
<dbReference type="GO" id="GO:0006355">
    <property type="term" value="P:regulation of DNA-templated transcription"/>
    <property type="evidence" value="ECO:0007669"/>
    <property type="project" value="TreeGrafter"/>
</dbReference>
<evidence type="ECO:0000313" key="4">
    <source>
        <dbReference type="EMBL" id="KAF8781533.1"/>
    </source>
</evidence>
<dbReference type="AlphaFoldDB" id="A0A8T0ETH6"/>
<dbReference type="InterPro" id="IPR013783">
    <property type="entry name" value="Ig-like_fold"/>
</dbReference>
<feature type="compositionally biased region" description="Polar residues" evidence="2">
    <location>
        <begin position="781"/>
        <end position="795"/>
    </location>
</feature>
<comment type="caution">
    <text evidence="4">The sequence shown here is derived from an EMBL/GenBank/DDBJ whole genome shotgun (WGS) entry which is preliminary data.</text>
</comment>
<evidence type="ECO:0000256" key="2">
    <source>
        <dbReference type="SAM" id="MobiDB-lite"/>
    </source>
</evidence>
<feature type="region of interest" description="Disordered" evidence="2">
    <location>
        <begin position="164"/>
        <end position="193"/>
    </location>
</feature>
<feature type="compositionally biased region" description="Low complexity" evidence="2">
    <location>
        <begin position="1003"/>
        <end position="1012"/>
    </location>
</feature>
<dbReference type="InterPro" id="IPR003961">
    <property type="entry name" value="FN3_dom"/>
</dbReference>
<dbReference type="EMBL" id="JABXBU010001863">
    <property type="protein sequence ID" value="KAF8781533.1"/>
    <property type="molecule type" value="Genomic_DNA"/>
</dbReference>